<accession>A0AA36DDP0</accession>
<dbReference type="Pfam" id="PF15305">
    <property type="entry name" value="IFT43"/>
    <property type="match status" value="1"/>
</dbReference>
<keyword evidence="3" id="KW-1185">Reference proteome</keyword>
<feature type="compositionally biased region" description="Polar residues" evidence="1">
    <location>
        <begin position="26"/>
        <end position="41"/>
    </location>
</feature>
<evidence type="ECO:0008006" key="4">
    <source>
        <dbReference type="Google" id="ProtNLM"/>
    </source>
</evidence>
<feature type="compositionally biased region" description="Basic and acidic residues" evidence="1">
    <location>
        <begin position="126"/>
        <end position="145"/>
    </location>
</feature>
<organism evidence="2 3">
    <name type="scientific">Mesorhabditis spiculigera</name>
    <dbReference type="NCBI Taxonomy" id="96644"/>
    <lineage>
        <taxon>Eukaryota</taxon>
        <taxon>Metazoa</taxon>
        <taxon>Ecdysozoa</taxon>
        <taxon>Nematoda</taxon>
        <taxon>Chromadorea</taxon>
        <taxon>Rhabditida</taxon>
        <taxon>Rhabditina</taxon>
        <taxon>Rhabditomorpha</taxon>
        <taxon>Rhabditoidea</taxon>
        <taxon>Rhabditidae</taxon>
        <taxon>Mesorhabditinae</taxon>
        <taxon>Mesorhabditis</taxon>
    </lineage>
</organism>
<evidence type="ECO:0000313" key="3">
    <source>
        <dbReference type="Proteomes" id="UP001177023"/>
    </source>
</evidence>
<proteinExistence type="predicted"/>
<dbReference type="EMBL" id="CATQJA010002706">
    <property type="protein sequence ID" value="CAJ0585834.1"/>
    <property type="molecule type" value="Genomic_DNA"/>
</dbReference>
<evidence type="ECO:0000256" key="1">
    <source>
        <dbReference type="SAM" id="MobiDB-lite"/>
    </source>
</evidence>
<dbReference type="GO" id="GO:0030991">
    <property type="term" value="C:intraciliary transport particle A"/>
    <property type="evidence" value="ECO:0007669"/>
    <property type="project" value="InterPro"/>
</dbReference>
<dbReference type="Proteomes" id="UP001177023">
    <property type="component" value="Unassembled WGS sequence"/>
</dbReference>
<evidence type="ECO:0000313" key="2">
    <source>
        <dbReference type="EMBL" id="CAJ0585834.1"/>
    </source>
</evidence>
<dbReference type="InterPro" id="IPR029302">
    <property type="entry name" value="IFT43"/>
</dbReference>
<feature type="compositionally biased region" description="Polar residues" evidence="1">
    <location>
        <begin position="147"/>
        <end position="157"/>
    </location>
</feature>
<name>A0AA36DDP0_9BILA</name>
<feature type="region of interest" description="Disordered" evidence="1">
    <location>
        <begin position="1"/>
        <end position="88"/>
    </location>
</feature>
<protein>
    <recommendedName>
        <fullName evidence="4">Intraflagellar transport protein 43 homolog</fullName>
    </recommendedName>
</protein>
<feature type="region of interest" description="Disordered" evidence="1">
    <location>
        <begin position="106"/>
        <end position="163"/>
    </location>
</feature>
<gene>
    <name evidence="2" type="ORF">MSPICULIGERA_LOCUS23844</name>
</gene>
<feature type="compositionally biased region" description="Basic and acidic residues" evidence="1">
    <location>
        <begin position="1"/>
        <end position="11"/>
    </location>
</feature>
<comment type="caution">
    <text evidence="2">The sequence shown here is derived from an EMBL/GenBank/DDBJ whole genome shotgun (WGS) entry which is preliminary data.</text>
</comment>
<reference evidence="2" key="1">
    <citation type="submission" date="2023-06" db="EMBL/GenBank/DDBJ databases">
        <authorList>
            <person name="Delattre M."/>
        </authorList>
    </citation>
    <scope>NUCLEOTIDE SEQUENCE</scope>
    <source>
        <strain evidence="2">AF72</strain>
    </source>
</reference>
<feature type="compositionally biased region" description="Basic and acidic residues" evidence="1">
    <location>
        <begin position="61"/>
        <end position="73"/>
    </location>
</feature>
<feature type="non-terminal residue" evidence="2">
    <location>
        <position position="262"/>
    </location>
</feature>
<sequence>MSNDHGIDSKPKGRGYSARGRRKALETTQDLTAGSGLMSNDANHDDGGSNTGYGESMDLNIRVKDRSTEEPPKKGRTGGLFKEQQSGGIKGLFNKEAAAGAAAELKETIKRPLTGLFRRPGSRAGRNKDEDNANDEKAPSPKPERFTAQTGNGSVPSNRPAYAPYNPELEAMARAPQIPKDVLQRVFEIDSLGGRYPNLTKVDDIDLTLLLRYTLPEEEVTDEDTPWNWDYLFASITTEIKSDMDKDDTEGFYFPDDGLMMR</sequence>
<dbReference type="AlphaFoldDB" id="A0AA36DDP0"/>